<dbReference type="SUPFAM" id="SSF52540">
    <property type="entry name" value="P-loop containing nucleoside triphosphate hydrolases"/>
    <property type="match status" value="1"/>
</dbReference>
<name>D8MAM1_BLAHO</name>
<dbReference type="EMBL" id="FN668690">
    <property type="protein sequence ID" value="CBK25110.2"/>
    <property type="molecule type" value="Genomic_DNA"/>
</dbReference>
<dbReference type="Gene3D" id="1.10.1580.10">
    <property type="match status" value="1"/>
</dbReference>
<dbReference type="Proteomes" id="UP000008312">
    <property type="component" value="Unassembled WGS sequence"/>
</dbReference>
<dbReference type="OrthoDB" id="10266128at2759"/>
<dbReference type="GO" id="GO:0005525">
    <property type="term" value="F:GTP binding"/>
    <property type="evidence" value="ECO:0007669"/>
    <property type="project" value="UniProtKB-KW"/>
</dbReference>
<evidence type="ECO:0000313" key="8">
    <source>
        <dbReference type="Proteomes" id="UP000008312"/>
    </source>
</evidence>
<dbReference type="InterPro" id="IPR006073">
    <property type="entry name" value="GTP-bd"/>
</dbReference>
<dbReference type="AlphaFoldDB" id="D8MAM1"/>
<dbReference type="Gene3D" id="3.40.50.300">
    <property type="entry name" value="P-loop containing nucleotide triphosphate hydrolases"/>
    <property type="match status" value="1"/>
</dbReference>
<organism evidence="7">
    <name type="scientific">Blastocystis hominis</name>
    <dbReference type="NCBI Taxonomy" id="12968"/>
    <lineage>
        <taxon>Eukaryota</taxon>
        <taxon>Sar</taxon>
        <taxon>Stramenopiles</taxon>
        <taxon>Bigyra</taxon>
        <taxon>Opalozoa</taxon>
        <taxon>Opalinata</taxon>
        <taxon>Blastocystidae</taxon>
        <taxon>Blastocystis</taxon>
    </lineage>
</organism>
<evidence type="ECO:0000256" key="3">
    <source>
        <dbReference type="ARBA" id="ARBA00023054"/>
    </source>
</evidence>
<keyword evidence="2" id="KW-0547">Nucleotide-binding</keyword>
<accession>D8MAM1</accession>
<keyword evidence="4" id="KW-0342">GTP-binding</keyword>
<dbReference type="InterPro" id="IPR050755">
    <property type="entry name" value="TRAFAC_YlqF/YawG_RiboMat"/>
</dbReference>
<proteinExistence type="predicted"/>
<dbReference type="GeneID" id="24921749"/>
<dbReference type="PANTHER" id="PTHR11089:SF30">
    <property type="entry name" value="GUANINE NUCLEOTIDE-BINDING PROTEIN-LIKE 3 HOMOLOG"/>
    <property type="match status" value="1"/>
</dbReference>
<keyword evidence="5" id="KW-0539">Nucleus</keyword>
<dbReference type="GO" id="GO:0005730">
    <property type="term" value="C:nucleolus"/>
    <property type="evidence" value="ECO:0007669"/>
    <property type="project" value="UniProtKB-SubCell"/>
</dbReference>
<sequence length="416" mass="47227">MPTAKQVRGTYSNRLAMRKGRQNKLKAMREGKIRKPTKEIGLPHFGSEKQKLEQRSKLMKQRVQQAVESVQNEFEGNGNKSNISIESMVQQAQMKTEQFEKNRKLEDQSFQTQSLKEDRAAQQTRRTFFRQLKEVINKSDVIIMVLDARDPMGCRSKLIEHKILEKDPNKRIILLVNKIDLVPKQVALTWLSLLRQEYPTILFKASTQSQRSHLGRNDMNIRNANSTLMASSVCLGADSLLQLLKNYCRTNGVKTSITVGIIGYPNVGKSSLINSLKRSRAVGVSSTAGFTRTVQEIQIDRNISLLDCPGIIFNSNNKSYLLRNCVDVHELEDPEGTVEQMMRSLPKNLQYLQAFYQIPAFRDAHEMLAYVARARGKLKRGGIPDLRAAAYIVIGDFNSGMIPFYVKPPQRLLAAQ</sequence>
<comment type="subcellular location">
    <subcellularLocation>
        <location evidence="1">Nucleus</location>
        <location evidence="1">Nucleolus</location>
    </subcellularLocation>
</comment>
<dbReference type="OMA" id="NWIKYFR"/>
<feature type="domain" description="CP-type G" evidence="6">
    <location>
        <begin position="129"/>
        <end position="314"/>
    </location>
</feature>
<protein>
    <recommendedName>
        <fullName evidence="6">CP-type G domain-containing protein</fullName>
    </recommendedName>
</protein>
<dbReference type="FunFam" id="3.40.50.300:FF:000571">
    <property type="entry name" value="Guanine nucleotide-binding protein-like NSN1"/>
    <property type="match status" value="1"/>
</dbReference>
<keyword evidence="3" id="KW-0175">Coiled coil</keyword>
<reference evidence="7" key="1">
    <citation type="submission" date="2010-02" db="EMBL/GenBank/DDBJ databases">
        <title>Sequencing and annotation of the Blastocystis hominis genome.</title>
        <authorList>
            <person name="Wincker P."/>
        </authorList>
    </citation>
    <scope>NUCLEOTIDE SEQUENCE</scope>
    <source>
        <strain evidence="7">Singapore isolate B</strain>
    </source>
</reference>
<dbReference type="InterPro" id="IPR027417">
    <property type="entry name" value="P-loop_NTPase"/>
</dbReference>
<gene>
    <name evidence="7" type="ORF">GSBLH_T00004743001</name>
</gene>
<evidence type="ECO:0000259" key="6">
    <source>
        <dbReference type="PROSITE" id="PS51721"/>
    </source>
</evidence>
<keyword evidence="8" id="KW-1185">Reference proteome</keyword>
<evidence type="ECO:0000256" key="5">
    <source>
        <dbReference type="ARBA" id="ARBA00023242"/>
    </source>
</evidence>
<dbReference type="CDD" id="cd04178">
    <property type="entry name" value="Nucleostemin_like"/>
    <property type="match status" value="1"/>
</dbReference>
<dbReference type="InterPro" id="IPR023179">
    <property type="entry name" value="GTP-bd_ortho_bundle_sf"/>
</dbReference>
<evidence type="ECO:0000256" key="1">
    <source>
        <dbReference type="ARBA" id="ARBA00004604"/>
    </source>
</evidence>
<dbReference type="PROSITE" id="PS51721">
    <property type="entry name" value="G_CP"/>
    <property type="match status" value="1"/>
</dbReference>
<dbReference type="PANTHER" id="PTHR11089">
    <property type="entry name" value="GTP-BINDING PROTEIN-RELATED"/>
    <property type="match status" value="1"/>
</dbReference>
<evidence type="ECO:0000256" key="4">
    <source>
        <dbReference type="ARBA" id="ARBA00023134"/>
    </source>
</evidence>
<dbReference type="InParanoid" id="D8MAM1"/>
<dbReference type="Pfam" id="PF01926">
    <property type="entry name" value="MMR_HSR1"/>
    <property type="match status" value="1"/>
</dbReference>
<evidence type="ECO:0000256" key="2">
    <source>
        <dbReference type="ARBA" id="ARBA00022741"/>
    </source>
</evidence>
<dbReference type="InterPro" id="IPR030378">
    <property type="entry name" value="G_CP_dom"/>
</dbReference>
<dbReference type="PRINTS" id="PR00326">
    <property type="entry name" value="GTP1OBG"/>
</dbReference>
<dbReference type="RefSeq" id="XP_012899158.1">
    <property type="nucleotide sequence ID" value="XM_013043704.1"/>
</dbReference>
<evidence type="ECO:0000313" key="7">
    <source>
        <dbReference type="EMBL" id="CBK25110.2"/>
    </source>
</evidence>